<evidence type="ECO:0000313" key="1">
    <source>
        <dbReference type="EMBL" id="CAB4927795.1"/>
    </source>
</evidence>
<dbReference type="AlphaFoldDB" id="A0A6J7IA47"/>
<organism evidence="1">
    <name type="scientific">freshwater metagenome</name>
    <dbReference type="NCBI Taxonomy" id="449393"/>
    <lineage>
        <taxon>unclassified sequences</taxon>
        <taxon>metagenomes</taxon>
        <taxon>ecological metagenomes</taxon>
    </lineage>
</organism>
<sequence length="108" mass="12530">MLLIARSTPVTRTNINRRQTCGRNRRLAHSLQRSDHLRGALSIWVRHPEIKVGLHADRDRSFGQHVLKTRARTRKTNWGHRCTGFGVERAQNRLSRISTRIARARCSL</sequence>
<proteinExistence type="predicted"/>
<reference evidence="1" key="1">
    <citation type="submission" date="2020-05" db="EMBL/GenBank/DDBJ databases">
        <authorList>
            <person name="Chiriac C."/>
            <person name="Salcher M."/>
            <person name="Ghai R."/>
            <person name="Kavagutti S V."/>
        </authorList>
    </citation>
    <scope>NUCLEOTIDE SEQUENCE</scope>
</reference>
<name>A0A6J7IA47_9ZZZZ</name>
<gene>
    <name evidence="1" type="ORF">UFOPK3610_01770</name>
</gene>
<protein>
    <submittedName>
        <fullName evidence="1">Unannotated protein</fullName>
    </submittedName>
</protein>
<accession>A0A6J7IA47</accession>
<dbReference type="EMBL" id="CAFBMR010000111">
    <property type="protein sequence ID" value="CAB4927795.1"/>
    <property type="molecule type" value="Genomic_DNA"/>
</dbReference>